<dbReference type="SMART" id="SM00454">
    <property type="entry name" value="SAM"/>
    <property type="match status" value="1"/>
</dbReference>
<protein>
    <recommendedName>
        <fullName evidence="1">NAD(+) ADP-ribosyltransferase</fullName>
        <ecNumber evidence="1">2.4.2.30</ecNumber>
    </recommendedName>
</protein>
<dbReference type="Gene3D" id="1.25.40.20">
    <property type="entry name" value="Ankyrin repeat-containing domain"/>
    <property type="match status" value="1"/>
</dbReference>
<feature type="repeat" description="ANK" evidence="8">
    <location>
        <begin position="54"/>
        <end position="86"/>
    </location>
</feature>
<dbReference type="PROSITE" id="PS50297">
    <property type="entry name" value="ANK_REP_REGION"/>
    <property type="match status" value="2"/>
</dbReference>
<feature type="region of interest" description="Disordered" evidence="9">
    <location>
        <begin position="210"/>
        <end position="230"/>
    </location>
</feature>
<feature type="repeat" description="ANK" evidence="8">
    <location>
        <begin position="119"/>
        <end position="151"/>
    </location>
</feature>
<dbReference type="GO" id="GO:0016779">
    <property type="term" value="F:nucleotidyltransferase activity"/>
    <property type="evidence" value="ECO:0007669"/>
    <property type="project" value="UniProtKB-KW"/>
</dbReference>
<evidence type="ECO:0000259" key="10">
    <source>
        <dbReference type="PROSITE" id="PS50105"/>
    </source>
</evidence>
<evidence type="ECO:0000256" key="7">
    <source>
        <dbReference type="ARBA" id="ARBA00033987"/>
    </source>
</evidence>
<keyword evidence="2" id="KW-0328">Glycosyltransferase</keyword>
<evidence type="ECO:0000256" key="9">
    <source>
        <dbReference type="SAM" id="MobiDB-lite"/>
    </source>
</evidence>
<keyword evidence="3" id="KW-0808">Transferase</keyword>
<dbReference type="Pfam" id="PF12796">
    <property type="entry name" value="Ank_2"/>
    <property type="match status" value="1"/>
</dbReference>
<proteinExistence type="inferred from homology"/>
<dbReference type="GO" id="GO:0085020">
    <property type="term" value="P:protein K6-linked ubiquitination"/>
    <property type="evidence" value="ECO:0007669"/>
    <property type="project" value="TreeGrafter"/>
</dbReference>
<dbReference type="InterPro" id="IPR013761">
    <property type="entry name" value="SAM/pointed_sf"/>
</dbReference>
<dbReference type="EMBL" id="JARGDH010000005">
    <property type="protein sequence ID" value="KAL0267578.1"/>
    <property type="molecule type" value="Genomic_DNA"/>
</dbReference>
<accession>A0AAW2HCG9</accession>
<dbReference type="Gene3D" id="1.10.150.50">
    <property type="entry name" value="Transcription Factor, Ets-1"/>
    <property type="match status" value="1"/>
</dbReference>
<reference evidence="11" key="1">
    <citation type="journal article" date="2024" name="Gigascience">
        <title>Chromosome-level genome of the poultry shaft louse Menopon gallinae provides insight into the host-switching and adaptive evolution of parasitic lice.</title>
        <authorList>
            <person name="Xu Y."/>
            <person name="Ma L."/>
            <person name="Liu S."/>
            <person name="Liang Y."/>
            <person name="Liu Q."/>
            <person name="He Z."/>
            <person name="Tian L."/>
            <person name="Duan Y."/>
            <person name="Cai W."/>
            <person name="Li H."/>
            <person name="Song F."/>
        </authorList>
    </citation>
    <scope>NUCLEOTIDE SEQUENCE</scope>
    <source>
        <strain evidence="11">Cailab_2023a</strain>
    </source>
</reference>
<dbReference type="InterPro" id="IPR036770">
    <property type="entry name" value="Ankyrin_rpt-contain_sf"/>
</dbReference>
<comment type="caution">
    <text evidence="11">The sequence shown here is derived from an EMBL/GenBank/DDBJ whole genome shotgun (WGS) entry which is preliminary data.</text>
</comment>
<keyword evidence="3" id="KW-0548">Nucleotidyltransferase</keyword>
<name>A0AAW2HCG9_9NEOP</name>
<organism evidence="11">
    <name type="scientific">Menopon gallinae</name>
    <name type="common">poultry shaft louse</name>
    <dbReference type="NCBI Taxonomy" id="328185"/>
    <lineage>
        <taxon>Eukaryota</taxon>
        <taxon>Metazoa</taxon>
        <taxon>Ecdysozoa</taxon>
        <taxon>Arthropoda</taxon>
        <taxon>Hexapoda</taxon>
        <taxon>Insecta</taxon>
        <taxon>Pterygota</taxon>
        <taxon>Neoptera</taxon>
        <taxon>Paraneoptera</taxon>
        <taxon>Psocodea</taxon>
        <taxon>Troctomorpha</taxon>
        <taxon>Phthiraptera</taxon>
        <taxon>Amblycera</taxon>
        <taxon>Menoponidae</taxon>
        <taxon>Menopon</taxon>
    </lineage>
</organism>
<feature type="compositionally biased region" description="Low complexity" evidence="9">
    <location>
        <begin position="266"/>
        <end position="280"/>
    </location>
</feature>
<dbReference type="EC" id="2.4.2.30" evidence="1"/>
<dbReference type="InterPro" id="IPR001660">
    <property type="entry name" value="SAM"/>
</dbReference>
<dbReference type="GO" id="GO:0004842">
    <property type="term" value="F:ubiquitin-protein transferase activity"/>
    <property type="evidence" value="ECO:0007669"/>
    <property type="project" value="TreeGrafter"/>
</dbReference>
<evidence type="ECO:0000256" key="4">
    <source>
        <dbReference type="ARBA" id="ARBA00022737"/>
    </source>
</evidence>
<evidence type="ECO:0000256" key="2">
    <source>
        <dbReference type="ARBA" id="ARBA00022676"/>
    </source>
</evidence>
<evidence type="ECO:0000256" key="8">
    <source>
        <dbReference type="PROSITE-ProRule" id="PRU00023"/>
    </source>
</evidence>
<dbReference type="AlphaFoldDB" id="A0AAW2HCG9"/>
<dbReference type="Pfam" id="PF00023">
    <property type="entry name" value="Ank"/>
    <property type="match status" value="1"/>
</dbReference>
<dbReference type="Pfam" id="PF00536">
    <property type="entry name" value="SAM_1"/>
    <property type="match status" value="1"/>
</dbReference>
<dbReference type="InterPro" id="IPR002110">
    <property type="entry name" value="Ankyrin_rpt"/>
</dbReference>
<evidence type="ECO:0000313" key="11">
    <source>
        <dbReference type="EMBL" id="KAL0267578.1"/>
    </source>
</evidence>
<dbReference type="GO" id="GO:0031436">
    <property type="term" value="C:BRCA1-BARD1 complex"/>
    <property type="evidence" value="ECO:0007669"/>
    <property type="project" value="TreeGrafter"/>
</dbReference>
<keyword evidence="4" id="KW-0677">Repeat</keyword>
<dbReference type="PANTHER" id="PTHR24171:SF8">
    <property type="entry name" value="BRCA1-ASSOCIATED RING DOMAIN PROTEIN 1"/>
    <property type="match status" value="1"/>
</dbReference>
<evidence type="ECO:0000256" key="1">
    <source>
        <dbReference type="ARBA" id="ARBA00012020"/>
    </source>
</evidence>
<feature type="region of interest" description="Disordered" evidence="9">
    <location>
        <begin position="265"/>
        <end position="287"/>
    </location>
</feature>
<sequence length="379" mass="42920">MAIDERIKMSLFYEKCETEVIYFDIYTAASVGDLSYFTKYAFGSRDLFSVPNKSGWTPIMYACARGHALLVSYLIMCGAKTDTATKSKITPLMLAISSGDFPTMECVFNPVDLESRDYKLWTALFYAVYFQQEKSVEFLLSKGANVNVADYQNETPLLLAVKSGCESIVNLLLKTAKNLDVKSFKNESAIMLAKESKNTKLKEMILRRKEQLERSEAEAPSPVTPRNRFLQANKENVCNGKLSPAGKSPRSRSLLPIKISKSFTYSPNNSKSSETSSQPNRSIRSNASDHNKMSFWRMCITRSPVPSTAQYDVETLLSSLGLEKYWPIFRDEEVDFETLLTFNEDNLKDIGIIAFGPRKKILTAIHELRYYNEPTKIIT</sequence>
<dbReference type="GO" id="GO:0003950">
    <property type="term" value="F:NAD+ poly-ADP-ribosyltransferase activity"/>
    <property type="evidence" value="ECO:0007669"/>
    <property type="project" value="UniProtKB-EC"/>
</dbReference>
<evidence type="ECO:0000256" key="5">
    <source>
        <dbReference type="ARBA" id="ARBA00023043"/>
    </source>
</evidence>
<dbReference type="GO" id="GO:0070531">
    <property type="term" value="C:BRCA1-A complex"/>
    <property type="evidence" value="ECO:0007669"/>
    <property type="project" value="TreeGrafter"/>
</dbReference>
<feature type="repeat" description="ANK" evidence="8">
    <location>
        <begin position="152"/>
        <end position="184"/>
    </location>
</feature>
<evidence type="ECO:0000256" key="6">
    <source>
        <dbReference type="ARBA" id="ARBA00024347"/>
    </source>
</evidence>
<evidence type="ECO:0000256" key="3">
    <source>
        <dbReference type="ARBA" id="ARBA00022695"/>
    </source>
</evidence>
<dbReference type="SUPFAM" id="SSF47769">
    <property type="entry name" value="SAM/Pointed domain"/>
    <property type="match status" value="1"/>
</dbReference>
<dbReference type="PROSITE" id="PS50105">
    <property type="entry name" value="SAM_DOMAIN"/>
    <property type="match status" value="1"/>
</dbReference>
<dbReference type="SUPFAM" id="SSF48403">
    <property type="entry name" value="Ankyrin repeat"/>
    <property type="match status" value="1"/>
</dbReference>
<keyword evidence="5 8" id="KW-0040">ANK repeat</keyword>
<comment type="similarity">
    <text evidence="6">Belongs to the ARTD/PARP family.</text>
</comment>
<comment type="catalytic activity">
    <reaction evidence="7">
        <text>NAD(+) + (ADP-D-ribosyl)n-acceptor = nicotinamide + (ADP-D-ribosyl)n+1-acceptor + H(+).</text>
        <dbReference type="EC" id="2.4.2.30"/>
    </reaction>
</comment>
<dbReference type="PROSITE" id="PS50088">
    <property type="entry name" value="ANK_REPEAT"/>
    <property type="match status" value="3"/>
</dbReference>
<gene>
    <name evidence="11" type="ORF">PYX00_009809</name>
</gene>
<dbReference type="SMART" id="SM00248">
    <property type="entry name" value="ANK"/>
    <property type="match status" value="4"/>
</dbReference>
<dbReference type="PANTHER" id="PTHR24171">
    <property type="entry name" value="ANKYRIN REPEAT DOMAIN-CONTAINING PROTEIN 39-RELATED"/>
    <property type="match status" value="1"/>
</dbReference>
<feature type="domain" description="SAM" evidence="10">
    <location>
        <begin position="308"/>
        <end position="371"/>
    </location>
</feature>